<evidence type="ECO:0000313" key="1">
    <source>
        <dbReference type="EMBL" id="MFC4387989.1"/>
    </source>
</evidence>
<protein>
    <submittedName>
        <fullName evidence="1">DUF6339 family protein</fullName>
    </submittedName>
</protein>
<dbReference type="Proteomes" id="UP001595880">
    <property type="component" value="Unassembled WGS sequence"/>
</dbReference>
<dbReference type="RefSeq" id="WP_390198682.1">
    <property type="nucleotide sequence ID" value="NZ_JBHSDV010000002.1"/>
</dbReference>
<reference evidence="2" key="1">
    <citation type="journal article" date="2019" name="Int. J. Syst. Evol. Microbiol.">
        <title>The Global Catalogue of Microorganisms (GCM) 10K type strain sequencing project: providing services to taxonomists for standard genome sequencing and annotation.</title>
        <authorList>
            <consortium name="The Broad Institute Genomics Platform"/>
            <consortium name="The Broad Institute Genome Sequencing Center for Infectious Disease"/>
            <person name="Wu L."/>
            <person name="Ma J."/>
        </authorList>
    </citation>
    <scope>NUCLEOTIDE SEQUENCE [LARGE SCALE GENOMIC DNA]</scope>
    <source>
        <strain evidence="2">KACC 14058</strain>
    </source>
</reference>
<name>A0ABV8VU16_9BACI</name>
<gene>
    <name evidence="1" type="ORF">ACFOZ1_09235</name>
</gene>
<accession>A0ABV8VU16</accession>
<evidence type="ECO:0000313" key="2">
    <source>
        <dbReference type="Proteomes" id="UP001595880"/>
    </source>
</evidence>
<sequence>MEIKLLEKGYKANDKLYEDFVKNKLNDKEEYFSKETVYLREAPDFPIYMGRGSEVQKKRDFLEAFRIISESYLDIDREILLDERFWHSLLLTKKRDYIIDKYPVVLDNKSKFHNVVLKKFDWENYIYKSILAAQYIHDTITSEEDKVRYYEQIVDNLDVYNYIIKSEIFRNDLFLIHILDIIEELNLSQILKAQIKGREDLGDDERYGRRVIFEFNKSYPIVLSPMLEKEELKKLFVEYLGYYYKGMINVEENTSVEENAFA</sequence>
<comment type="caution">
    <text evidence="1">The sequence shown here is derived from an EMBL/GenBank/DDBJ whole genome shotgun (WGS) entry which is preliminary data.</text>
</comment>
<dbReference type="EMBL" id="JBHSDV010000002">
    <property type="protein sequence ID" value="MFC4387989.1"/>
    <property type="molecule type" value="Genomic_DNA"/>
</dbReference>
<proteinExistence type="predicted"/>
<organism evidence="1 2">
    <name type="scientific">Gracilibacillus marinus</name>
    <dbReference type="NCBI Taxonomy" id="630535"/>
    <lineage>
        <taxon>Bacteria</taxon>
        <taxon>Bacillati</taxon>
        <taxon>Bacillota</taxon>
        <taxon>Bacilli</taxon>
        <taxon>Bacillales</taxon>
        <taxon>Bacillaceae</taxon>
        <taxon>Gracilibacillus</taxon>
    </lineage>
</organism>
<keyword evidence="2" id="KW-1185">Reference proteome</keyword>